<comment type="caution">
    <text evidence="2">The sequence shown here is derived from an EMBL/GenBank/DDBJ whole genome shotgun (WGS) entry which is preliminary data.</text>
</comment>
<proteinExistence type="predicted"/>
<evidence type="ECO:0008006" key="4">
    <source>
        <dbReference type="Google" id="ProtNLM"/>
    </source>
</evidence>
<dbReference type="InterPro" id="IPR046033">
    <property type="entry name" value="DUF5991"/>
</dbReference>
<dbReference type="Pfam" id="PF19453">
    <property type="entry name" value="DUF5991"/>
    <property type="match status" value="1"/>
</dbReference>
<protein>
    <recommendedName>
        <fullName evidence="4">DUF3617 family protein</fullName>
    </recommendedName>
</protein>
<evidence type="ECO:0000256" key="1">
    <source>
        <dbReference type="SAM" id="SignalP"/>
    </source>
</evidence>
<feature type="chain" id="PRO_5030551126" description="DUF3617 family protein" evidence="1">
    <location>
        <begin position="26"/>
        <end position="151"/>
    </location>
</feature>
<keyword evidence="1" id="KW-0732">Signal</keyword>
<organism evidence="2 3">
    <name type="scientific">Sphingomonas pseudosanguinis</name>
    <dbReference type="NCBI Taxonomy" id="413712"/>
    <lineage>
        <taxon>Bacteria</taxon>
        <taxon>Pseudomonadati</taxon>
        <taxon>Pseudomonadota</taxon>
        <taxon>Alphaproteobacteria</taxon>
        <taxon>Sphingomonadales</taxon>
        <taxon>Sphingomonadaceae</taxon>
        <taxon>Sphingomonas</taxon>
    </lineage>
</organism>
<keyword evidence="3" id="KW-1185">Reference proteome</keyword>
<gene>
    <name evidence="2" type="ORF">GGR48_002220</name>
</gene>
<name>A0A7W6A9P5_9SPHN</name>
<dbReference type="AlphaFoldDB" id="A0A7W6A9P5"/>
<reference evidence="2 3" key="1">
    <citation type="submission" date="2020-08" db="EMBL/GenBank/DDBJ databases">
        <title>Genomic Encyclopedia of Type Strains, Phase IV (KMG-IV): sequencing the most valuable type-strain genomes for metagenomic binning, comparative biology and taxonomic classification.</title>
        <authorList>
            <person name="Goeker M."/>
        </authorList>
    </citation>
    <scope>NUCLEOTIDE SEQUENCE [LARGE SCALE GENOMIC DNA]</scope>
    <source>
        <strain evidence="2 3">DSM 19512</strain>
    </source>
</reference>
<accession>A0A7W6A9P5</accession>
<evidence type="ECO:0000313" key="2">
    <source>
        <dbReference type="EMBL" id="MBB3879786.1"/>
    </source>
</evidence>
<feature type="signal peptide" evidence="1">
    <location>
        <begin position="1"/>
        <end position="25"/>
    </location>
</feature>
<dbReference type="Proteomes" id="UP000538670">
    <property type="component" value="Unassembled WGS sequence"/>
</dbReference>
<dbReference type="EMBL" id="JACIDH010000009">
    <property type="protein sequence ID" value="MBB3879786.1"/>
    <property type="molecule type" value="Genomic_DNA"/>
</dbReference>
<sequence length="151" mass="15912">MLKSIITTAALAATLAPLAATPARAQGLASWHGTYVWEESLGRIGGNGSDGFAAFVTRTLTLGPAAGATGCRLNSEGFQTYQQIKCTATPEPGSVIIKLYKFRPSDPGRGPSGTRLFRMTRTGSGIVTTLEAMTPASDATPTRGRLFHRVR</sequence>
<dbReference type="RefSeq" id="WP_183951944.1">
    <property type="nucleotide sequence ID" value="NZ_JACIDH010000009.1"/>
</dbReference>
<evidence type="ECO:0000313" key="3">
    <source>
        <dbReference type="Proteomes" id="UP000538670"/>
    </source>
</evidence>